<evidence type="ECO:0000313" key="4">
    <source>
        <dbReference type="Proteomes" id="UP000007800"/>
    </source>
</evidence>
<dbReference type="GO" id="GO:0090071">
    <property type="term" value="P:negative regulation of ribosome biogenesis"/>
    <property type="evidence" value="ECO:0007669"/>
    <property type="project" value="TreeGrafter"/>
</dbReference>
<feature type="compositionally biased region" description="Acidic residues" evidence="2">
    <location>
        <begin position="124"/>
        <end position="149"/>
    </location>
</feature>
<feature type="compositionally biased region" description="Acidic residues" evidence="2">
    <location>
        <begin position="57"/>
        <end position="70"/>
    </location>
</feature>
<evidence type="ECO:0000313" key="3">
    <source>
        <dbReference type="EMBL" id="EER18257.1"/>
    </source>
</evidence>
<dbReference type="SUPFAM" id="SSF81301">
    <property type="entry name" value="Nucleotidyltransferase"/>
    <property type="match status" value="1"/>
</dbReference>
<gene>
    <name evidence="3" type="ORF">Pmar_PMAR005162</name>
</gene>
<name>C5KAT1_PERM5</name>
<keyword evidence="4" id="KW-1185">Reference proteome</keyword>
<protein>
    <submittedName>
        <fullName evidence="3">Uncharacterized protein</fullName>
    </submittedName>
</protein>
<dbReference type="OrthoDB" id="21330at2759"/>
<dbReference type="GeneID" id="9048911"/>
<dbReference type="OMA" id="SWRFYRD"/>
<dbReference type="Pfam" id="PF02410">
    <property type="entry name" value="RsfS"/>
    <property type="match status" value="1"/>
</dbReference>
<feature type="region of interest" description="Disordered" evidence="2">
    <location>
        <begin position="111"/>
        <end position="151"/>
    </location>
</feature>
<dbReference type="InterPro" id="IPR043519">
    <property type="entry name" value="NT_sf"/>
</dbReference>
<dbReference type="GO" id="GO:0017148">
    <property type="term" value="P:negative regulation of translation"/>
    <property type="evidence" value="ECO:0007669"/>
    <property type="project" value="TreeGrafter"/>
</dbReference>
<sequence>MLYRHAPPLWVAAAHTPTLAPISCKLKRSFTTGKETFDAVLEDVARRKATNTGVGDTPEDVPDCEEPPAEEEEEVMQVLDIDDDEMRQIAKKMPLSDRTVQDVRAELQARLDGQVSSSAGAELVPDDDDAGSEDDVSPEELVEDEEEELTPAQRFYLENKDRLLERATSYYMDKAKQEEEEDPDGVVDSWRFYRDPVVRPPKGHMWNYKDSGRDSLPAEEYEPIQFTEGEMPTVEQITRLLQDEQALDITVVDLDLVGRRDVGLWAIIATVQSGGHGRRLASLCTRTVDELKIPGVMTSMNGRKADDWVIARMGAIVIHLMTKTRRETMNLEALLMRPHDWMGPEDFPQYQDFWDGSEPPDFVLRSPKGVTATVEDQEKLLEAFDDKTDYDNESDIEESMKAMLKSYLRARVRNDNSNDATWCSDEMMARNYGSRPVRPKTRTAIRNARTKISKTHSHCSNGNPTKVPPKDTGHRQYLWLMQ</sequence>
<dbReference type="InterPro" id="IPR004394">
    <property type="entry name" value="Iojap/RsfS/C7orf30"/>
</dbReference>
<evidence type="ECO:0000256" key="1">
    <source>
        <dbReference type="ARBA" id="ARBA00010574"/>
    </source>
</evidence>
<dbReference type="GO" id="GO:0043023">
    <property type="term" value="F:ribosomal large subunit binding"/>
    <property type="evidence" value="ECO:0007669"/>
    <property type="project" value="TreeGrafter"/>
</dbReference>
<dbReference type="PANTHER" id="PTHR21043:SF0">
    <property type="entry name" value="MITOCHONDRIAL ASSEMBLY OF RIBOSOMAL LARGE SUBUNIT PROTEIN 1"/>
    <property type="match status" value="1"/>
</dbReference>
<comment type="similarity">
    <text evidence="1">Belongs to the Iojap/RsfS family.</text>
</comment>
<dbReference type="InParanoid" id="C5KAT1"/>
<dbReference type="RefSeq" id="XP_002786461.1">
    <property type="nucleotide sequence ID" value="XM_002786415.1"/>
</dbReference>
<dbReference type="PANTHER" id="PTHR21043">
    <property type="entry name" value="IOJAP SUPERFAMILY ORTHOLOG"/>
    <property type="match status" value="1"/>
</dbReference>
<dbReference type="Proteomes" id="UP000007800">
    <property type="component" value="Unassembled WGS sequence"/>
</dbReference>
<dbReference type="EMBL" id="GG671811">
    <property type="protein sequence ID" value="EER18257.1"/>
    <property type="molecule type" value="Genomic_DNA"/>
</dbReference>
<proteinExistence type="inferred from homology"/>
<dbReference type="Gene3D" id="3.30.460.10">
    <property type="entry name" value="Beta Polymerase, domain 2"/>
    <property type="match status" value="1"/>
</dbReference>
<evidence type="ECO:0000256" key="2">
    <source>
        <dbReference type="SAM" id="MobiDB-lite"/>
    </source>
</evidence>
<organism evidence="4">
    <name type="scientific">Perkinsus marinus (strain ATCC 50983 / TXsc)</name>
    <dbReference type="NCBI Taxonomy" id="423536"/>
    <lineage>
        <taxon>Eukaryota</taxon>
        <taxon>Sar</taxon>
        <taxon>Alveolata</taxon>
        <taxon>Perkinsozoa</taxon>
        <taxon>Perkinsea</taxon>
        <taxon>Perkinsida</taxon>
        <taxon>Perkinsidae</taxon>
        <taxon>Perkinsus</taxon>
    </lineage>
</organism>
<feature type="region of interest" description="Disordered" evidence="2">
    <location>
        <begin position="49"/>
        <end position="70"/>
    </location>
</feature>
<dbReference type="AlphaFoldDB" id="C5KAT1"/>
<reference evidence="3 4" key="1">
    <citation type="submission" date="2008-07" db="EMBL/GenBank/DDBJ databases">
        <authorList>
            <person name="El-Sayed N."/>
            <person name="Caler E."/>
            <person name="Inman J."/>
            <person name="Amedeo P."/>
            <person name="Hass B."/>
            <person name="Wortman J."/>
        </authorList>
    </citation>
    <scope>NUCLEOTIDE SEQUENCE [LARGE SCALE GENOMIC DNA]</scope>
    <source>
        <strain evidence="4">ATCC 50983 / TXsc</strain>
    </source>
</reference>
<accession>C5KAT1</accession>